<dbReference type="PANTHER" id="PTHR11142:SF0">
    <property type="entry name" value="TRNA PSEUDOURIDINE SYNTHASE-LIKE 1"/>
    <property type="match status" value="1"/>
</dbReference>
<dbReference type="SUPFAM" id="SSF55120">
    <property type="entry name" value="Pseudouridine synthase"/>
    <property type="match status" value="1"/>
</dbReference>
<evidence type="ECO:0000256" key="1">
    <source>
        <dbReference type="ARBA" id="ARBA00009375"/>
    </source>
</evidence>
<dbReference type="CDD" id="cd02570">
    <property type="entry name" value="PseudoU_synth_EcTruA"/>
    <property type="match status" value="1"/>
</dbReference>
<evidence type="ECO:0000256" key="2">
    <source>
        <dbReference type="ARBA" id="ARBA00022694"/>
    </source>
</evidence>
<keyword evidence="2 4" id="KW-0819">tRNA processing</keyword>
<dbReference type="HAMAP" id="MF_00171">
    <property type="entry name" value="TruA"/>
    <property type="match status" value="1"/>
</dbReference>
<feature type="domain" description="Pseudouridine synthase I TruA alpha/beta" evidence="8">
    <location>
        <begin position="14"/>
        <end position="104"/>
    </location>
</feature>
<protein>
    <recommendedName>
        <fullName evidence="4">tRNA pseudouridine synthase A</fullName>
        <ecNumber evidence="4">5.4.99.12</ecNumber>
    </recommendedName>
    <alternativeName>
        <fullName evidence="4">tRNA pseudouridine(38-40) synthase</fullName>
    </alternativeName>
    <alternativeName>
        <fullName evidence="4">tRNA pseudouridylate synthase I</fullName>
    </alternativeName>
    <alternativeName>
        <fullName evidence="4">tRNA-uridine isomerase I</fullName>
    </alternativeName>
</protein>
<proteinExistence type="inferred from homology"/>
<dbReference type="InterPro" id="IPR020094">
    <property type="entry name" value="TruA/RsuA/RluB/E/F_N"/>
</dbReference>
<keyword evidence="3 4" id="KW-0413">Isomerase</keyword>
<comment type="catalytic activity">
    <reaction evidence="4 7">
        <text>uridine(38/39/40) in tRNA = pseudouridine(38/39/40) in tRNA</text>
        <dbReference type="Rhea" id="RHEA:22376"/>
        <dbReference type="Rhea" id="RHEA-COMP:10085"/>
        <dbReference type="Rhea" id="RHEA-COMP:10087"/>
        <dbReference type="ChEBI" id="CHEBI:65314"/>
        <dbReference type="ChEBI" id="CHEBI:65315"/>
        <dbReference type="EC" id="5.4.99.12"/>
    </reaction>
</comment>
<dbReference type="InterPro" id="IPR020097">
    <property type="entry name" value="PsdUridine_synth_TruA_a/b_dom"/>
</dbReference>
<sequence length="254" mass="28321">MRLKLTIAYDGLPWKGWQSQVGGTAVQDQIEAALKELAGHRVVVHGSGRTDAGVHARAQVAHIEPPESMQLAPGAWVRALNVRLPYSIRIVKCEEAAEDFHARFSATGKVYEYRIWRADVHSPFETGRAWHLYGPLDMVALRAGAEALRGTHNFARLSANRGDMSDDERRENAEGLTRTISRLEVHEEGDVLRLEFEGDGFLYKMVRLMVGSLIHVARGRESLEWLRGLVENPSGAKSSHCAPADGLYLVRVLY</sequence>
<dbReference type="Pfam" id="PF01416">
    <property type="entry name" value="PseudoU_synth_1"/>
    <property type="match status" value="2"/>
</dbReference>
<feature type="active site" description="Nucleophile" evidence="4 5">
    <location>
        <position position="51"/>
    </location>
</feature>
<comment type="caution">
    <text evidence="9">The sequence shown here is derived from an EMBL/GenBank/DDBJ whole genome shotgun (WGS) entry which is preliminary data.</text>
</comment>
<evidence type="ECO:0000313" key="10">
    <source>
        <dbReference type="Proteomes" id="UP000253426"/>
    </source>
</evidence>
<reference evidence="9 10" key="1">
    <citation type="submission" date="2018-06" db="EMBL/GenBank/DDBJ databases">
        <title>Genomic Encyclopedia of Type Strains, Phase IV (KMG-IV): sequencing the most valuable type-strain genomes for metagenomic binning, comparative biology and taxonomic classification.</title>
        <authorList>
            <person name="Goeker M."/>
        </authorList>
    </citation>
    <scope>NUCLEOTIDE SEQUENCE [LARGE SCALE GENOMIC DNA]</scope>
    <source>
        <strain evidence="9 10">DSM 25532</strain>
    </source>
</reference>
<dbReference type="GO" id="GO:0160147">
    <property type="term" value="F:tRNA pseudouridine(38-40) synthase activity"/>
    <property type="evidence" value="ECO:0007669"/>
    <property type="project" value="UniProtKB-EC"/>
</dbReference>
<dbReference type="EMBL" id="QNRR01000025">
    <property type="protein sequence ID" value="RBP35191.1"/>
    <property type="molecule type" value="Genomic_DNA"/>
</dbReference>
<dbReference type="InterPro" id="IPR001406">
    <property type="entry name" value="PsdUridine_synth_TruA"/>
</dbReference>
<comment type="function">
    <text evidence="4">Formation of pseudouridine at positions 38, 39 and 40 in the anticodon stem and loop of transfer RNAs.</text>
</comment>
<evidence type="ECO:0000256" key="5">
    <source>
        <dbReference type="PIRSR" id="PIRSR001430-1"/>
    </source>
</evidence>
<dbReference type="Proteomes" id="UP000253426">
    <property type="component" value="Unassembled WGS sequence"/>
</dbReference>
<feature type="domain" description="Pseudouridine synthase I TruA alpha/beta" evidence="8">
    <location>
        <begin position="145"/>
        <end position="254"/>
    </location>
</feature>
<dbReference type="InterPro" id="IPR020095">
    <property type="entry name" value="PsdUridine_synth_TruA_C"/>
</dbReference>
<gene>
    <name evidence="4" type="primary">truA</name>
    <name evidence="9" type="ORF">DES53_12517</name>
</gene>
<dbReference type="AlphaFoldDB" id="A0A366H2C2"/>
<dbReference type="PANTHER" id="PTHR11142">
    <property type="entry name" value="PSEUDOURIDYLATE SYNTHASE"/>
    <property type="match status" value="1"/>
</dbReference>
<evidence type="ECO:0000313" key="9">
    <source>
        <dbReference type="EMBL" id="RBP35191.1"/>
    </source>
</evidence>
<dbReference type="GO" id="GO:0003723">
    <property type="term" value="F:RNA binding"/>
    <property type="evidence" value="ECO:0007669"/>
    <property type="project" value="InterPro"/>
</dbReference>
<dbReference type="FunFam" id="3.30.70.580:FF:000001">
    <property type="entry name" value="tRNA pseudouridine synthase A"/>
    <property type="match status" value="1"/>
</dbReference>
<comment type="caution">
    <text evidence="4">Lacks conserved residue(s) required for the propagation of feature annotation.</text>
</comment>
<comment type="similarity">
    <text evidence="1 4 7">Belongs to the tRNA pseudouridine synthase TruA family.</text>
</comment>
<evidence type="ECO:0000259" key="8">
    <source>
        <dbReference type="Pfam" id="PF01416"/>
    </source>
</evidence>
<accession>A0A366H2C2</accession>
<dbReference type="NCBIfam" id="TIGR00071">
    <property type="entry name" value="hisT_truA"/>
    <property type="match status" value="1"/>
</dbReference>
<evidence type="ECO:0000256" key="7">
    <source>
        <dbReference type="RuleBase" id="RU003792"/>
    </source>
</evidence>
<dbReference type="PIRSF" id="PIRSF001430">
    <property type="entry name" value="tRNA_psdUrid_synth"/>
    <property type="match status" value="1"/>
</dbReference>
<organism evidence="9 10">
    <name type="scientific">Roseimicrobium gellanilyticum</name>
    <dbReference type="NCBI Taxonomy" id="748857"/>
    <lineage>
        <taxon>Bacteria</taxon>
        <taxon>Pseudomonadati</taxon>
        <taxon>Verrucomicrobiota</taxon>
        <taxon>Verrucomicrobiia</taxon>
        <taxon>Verrucomicrobiales</taxon>
        <taxon>Verrucomicrobiaceae</taxon>
        <taxon>Roseimicrobium</taxon>
    </lineage>
</organism>
<evidence type="ECO:0000256" key="6">
    <source>
        <dbReference type="PIRSR" id="PIRSR001430-2"/>
    </source>
</evidence>
<keyword evidence="10" id="KW-1185">Reference proteome</keyword>
<dbReference type="RefSeq" id="WP_170157586.1">
    <property type="nucleotide sequence ID" value="NZ_QNRR01000025.1"/>
</dbReference>
<dbReference type="EC" id="5.4.99.12" evidence="4"/>
<dbReference type="GO" id="GO:0031119">
    <property type="term" value="P:tRNA pseudouridine synthesis"/>
    <property type="evidence" value="ECO:0007669"/>
    <property type="project" value="UniProtKB-UniRule"/>
</dbReference>
<name>A0A366H2C2_9BACT</name>
<evidence type="ECO:0000256" key="3">
    <source>
        <dbReference type="ARBA" id="ARBA00023235"/>
    </source>
</evidence>
<evidence type="ECO:0000256" key="4">
    <source>
        <dbReference type="HAMAP-Rule" id="MF_00171"/>
    </source>
</evidence>
<feature type="binding site" evidence="4 6">
    <location>
        <position position="111"/>
    </location>
    <ligand>
        <name>substrate</name>
    </ligand>
</feature>
<dbReference type="Gene3D" id="3.30.70.660">
    <property type="entry name" value="Pseudouridine synthase I, catalytic domain, C-terminal subdomain"/>
    <property type="match status" value="1"/>
</dbReference>
<dbReference type="Gene3D" id="3.30.70.580">
    <property type="entry name" value="Pseudouridine synthase I, catalytic domain, N-terminal subdomain"/>
    <property type="match status" value="1"/>
</dbReference>
<comment type="subunit">
    <text evidence="4">Homodimer.</text>
</comment>
<dbReference type="InterPro" id="IPR020103">
    <property type="entry name" value="PsdUridine_synth_cat_dom_sf"/>
</dbReference>